<dbReference type="PANTHER" id="PTHR34294:SF1">
    <property type="entry name" value="TRANSCRIPTIONAL REGULATOR LSRR"/>
    <property type="match status" value="1"/>
</dbReference>
<dbReference type="EMBL" id="CAADJA010000002">
    <property type="protein sequence ID" value="VFS45207.1"/>
    <property type="molecule type" value="Genomic_DNA"/>
</dbReference>
<evidence type="ECO:0000256" key="4">
    <source>
        <dbReference type="ARBA" id="ARBA00023163"/>
    </source>
</evidence>
<gene>
    <name evidence="7" type="primary">lsrR</name>
    <name evidence="6" type="ORF">CRN84_24650</name>
    <name evidence="7" type="ORF">NCTC12282_00079</name>
</gene>
<evidence type="ECO:0000313" key="8">
    <source>
        <dbReference type="Proteomes" id="UP000224974"/>
    </source>
</evidence>
<dbReference type="PANTHER" id="PTHR34294">
    <property type="entry name" value="TRANSCRIPTIONAL REGULATOR-RELATED"/>
    <property type="match status" value="1"/>
</dbReference>
<evidence type="ECO:0000259" key="5">
    <source>
        <dbReference type="Pfam" id="PF04198"/>
    </source>
</evidence>
<dbReference type="Pfam" id="PF04198">
    <property type="entry name" value="Sugar-bind"/>
    <property type="match status" value="1"/>
</dbReference>
<evidence type="ECO:0000313" key="9">
    <source>
        <dbReference type="Proteomes" id="UP000373449"/>
    </source>
</evidence>
<evidence type="ECO:0000256" key="1">
    <source>
        <dbReference type="ARBA" id="ARBA00010466"/>
    </source>
</evidence>
<keyword evidence="4" id="KW-0804">Transcription</keyword>
<dbReference type="InterPro" id="IPR051054">
    <property type="entry name" value="SorC_transcr_regulators"/>
</dbReference>
<dbReference type="GO" id="GO:0030246">
    <property type="term" value="F:carbohydrate binding"/>
    <property type="evidence" value="ECO:0007669"/>
    <property type="project" value="InterPro"/>
</dbReference>
<evidence type="ECO:0000256" key="2">
    <source>
        <dbReference type="ARBA" id="ARBA00023015"/>
    </source>
</evidence>
<accession>A0A2C6DPK9</accession>
<evidence type="ECO:0000256" key="3">
    <source>
        <dbReference type="ARBA" id="ARBA00023125"/>
    </source>
</evidence>
<dbReference type="Gene3D" id="1.10.10.10">
    <property type="entry name" value="Winged helix-like DNA-binding domain superfamily/Winged helix DNA-binding domain"/>
    <property type="match status" value="1"/>
</dbReference>
<dbReference type="OrthoDB" id="7065657at2"/>
<dbReference type="InterPro" id="IPR036388">
    <property type="entry name" value="WH-like_DNA-bd_sf"/>
</dbReference>
<reference evidence="6" key="1">
    <citation type="submission" date="2017-09" db="EMBL/GenBank/DDBJ databases">
        <title>FDA dAtabase for Regulatory Grade micrObial Sequences (FDA-ARGOS): Supporting development and validation of Infectious Disease Dx tests.</title>
        <authorList>
            <person name="Minogue T."/>
            <person name="Wolcott M."/>
            <person name="Wasieloski L."/>
            <person name="Aguilar W."/>
            <person name="Moore D."/>
            <person name="Tallon L.J."/>
            <person name="Sadzewicz L."/>
            <person name="Ott S."/>
            <person name="Zhao X."/>
            <person name="Nagaraj S."/>
            <person name="Vavikolanu K."/>
            <person name="Aluvathingal J."/>
            <person name="Nadendla S."/>
            <person name="Sichtig H."/>
        </authorList>
    </citation>
    <scope>NUCLEOTIDE SEQUENCE</scope>
    <source>
        <strain evidence="6">FDAARGOS_387</strain>
    </source>
</reference>
<dbReference type="Gene3D" id="3.40.50.1360">
    <property type="match status" value="1"/>
</dbReference>
<dbReference type="STRING" id="1111728.GCA_000427805_02216"/>
<keyword evidence="2" id="KW-0805">Transcription regulation</keyword>
<comment type="similarity">
    <text evidence="1">Belongs to the SorC transcriptional regulatory family.</text>
</comment>
<dbReference type="AlphaFoldDB" id="A0A2C6DPK9"/>
<evidence type="ECO:0000313" key="6">
    <source>
        <dbReference type="EMBL" id="PHI32278.1"/>
    </source>
</evidence>
<dbReference type="InterPro" id="IPR037171">
    <property type="entry name" value="NagB/RpiA_transferase-like"/>
</dbReference>
<name>A0A2C6DPK9_9GAMM</name>
<dbReference type="Proteomes" id="UP000224974">
    <property type="component" value="Unassembled WGS sequence"/>
</dbReference>
<dbReference type="InterPro" id="IPR007324">
    <property type="entry name" value="Sugar-bd_dom_put"/>
</dbReference>
<keyword evidence="3 6" id="KW-0238">DNA-binding</keyword>
<dbReference type="RefSeq" id="WP_029094929.1">
    <property type="nucleotide sequence ID" value="NZ_BRLG01000011.1"/>
</dbReference>
<feature type="domain" description="Sugar-binding" evidence="5">
    <location>
        <begin position="59"/>
        <end position="314"/>
    </location>
</feature>
<sequence length="325" mass="36185">MDKDEKKLELAARAAWMYYVTGQTQQDIAQVLGVSRQVAQRLVSLAREQGMVKVHITHPVDRCLKLAEQMQEKFGLALCRVVPSMGLDDEKVEQMIALDSAEVISLFVSDEKPLTVAVGSGRMLRAAINELPYLERPQHSCVSLIGAIARDGSCTRYDVPLWMAEKTQGKYFILPAPLFADSAEDRYQWCNHRIYHAVAEKAQRADVTFIGIGQIERGCPLNVDGFITDKQVDRLKEQRTVAEMLGHFIGEDGQRVSSELDETLTSIPLKPRTDRKIIAFAGGRHKYSAVRAVLIGQWISGLVTDEETACRLLADDSLLPVASQS</sequence>
<evidence type="ECO:0000313" key="7">
    <source>
        <dbReference type="EMBL" id="VFS45207.1"/>
    </source>
</evidence>
<organism evidence="6 8">
    <name type="scientific">Budvicia aquatica</name>
    <dbReference type="NCBI Taxonomy" id="82979"/>
    <lineage>
        <taxon>Bacteria</taxon>
        <taxon>Pseudomonadati</taxon>
        <taxon>Pseudomonadota</taxon>
        <taxon>Gammaproteobacteria</taxon>
        <taxon>Enterobacterales</taxon>
        <taxon>Budviciaceae</taxon>
        <taxon>Budvicia</taxon>
    </lineage>
</organism>
<reference evidence="7 9" key="3">
    <citation type="submission" date="2019-03" db="EMBL/GenBank/DDBJ databases">
        <authorList>
            <consortium name="Pathogen Informatics"/>
        </authorList>
    </citation>
    <scope>NUCLEOTIDE SEQUENCE [LARGE SCALE GENOMIC DNA]</scope>
    <source>
        <strain evidence="7 9">NCTC12282</strain>
    </source>
</reference>
<dbReference type="EMBL" id="PDDX01000001">
    <property type="protein sequence ID" value="PHI32278.1"/>
    <property type="molecule type" value="Genomic_DNA"/>
</dbReference>
<reference evidence="8" key="2">
    <citation type="submission" date="2017-09" db="EMBL/GenBank/DDBJ databases">
        <title>FDA dAtabase for Regulatory Grade micrObial Sequences (FDA-ARGOS): Supporting development and validation of Infectious Disease Dx tests.</title>
        <authorList>
            <person name="Minogue T."/>
            <person name="Wolcott M."/>
            <person name="Wasieloski L."/>
            <person name="Aguilar W."/>
            <person name="Moore D."/>
            <person name="Tallon L."/>
            <person name="Sadzewicz L."/>
            <person name="Ott S."/>
            <person name="Zhao X."/>
            <person name="Nagaraj S."/>
            <person name="Vavikolanu K."/>
            <person name="Aluvathingal J."/>
            <person name="Nadendla S."/>
            <person name="Sichtig H."/>
        </authorList>
    </citation>
    <scope>NUCLEOTIDE SEQUENCE [LARGE SCALE GENOMIC DNA]</scope>
    <source>
        <strain evidence="8">FDAARGOS_387</strain>
    </source>
</reference>
<dbReference type="GO" id="GO:0003677">
    <property type="term" value="F:DNA binding"/>
    <property type="evidence" value="ECO:0007669"/>
    <property type="project" value="UniProtKB-KW"/>
</dbReference>
<dbReference type="Proteomes" id="UP000373449">
    <property type="component" value="Unassembled WGS sequence"/>
</dbReference>
<keyword evidence="8" id="KW-1185">Reference proteome</keyword>
<protein>
    <submittedName>
        <fullName evidence="6">DNA-binding transcriptional regulator</fullName>
    </submittedName>
    <submittedName>
        <fullName evidence="7">Transcriptional regulator lsrR</fullName>
    </submittedName>
</protein>
<dbReference type="SUPFAM" id="SSF100950">
    <property type="entry name" value="NagB/RpiA/CoA transferase-like"/>
    <property type="match status" value="1"/>
</dbReference>
<proteinExistence type="inferred from homology"/>